<dbReference type="PANTHER" id="PTHR46663">
    <property type="entry name" value="DIGUANYLATE CYCLASE DGCT-RELATED"/>
    <property type="match status" value="1"/>
</dbReference>
<proteinExistence type="predicted"/>
<keyword evidence="1" id="KW-0812">Transmembrane</keyword>
<dbReference type="NCBIfam" id="TIGR00254">
    <property type="entry name" value="GGDEF"/>
    <property type="match status" value="1"/>
</dbReference>
<dbReference type="AlphaFoldDB" id="A0AAW4W5I1"/>
<dbReference type="GO" id="GO:0052621">
    <property type="term" value="F:diguanylate cyclase activity"/>
    <property type="evidence" value="ECO:0007669"/>
    <property type="project" value="UniProtKB-EC"/>
</dbReference>
<feature type="domain" description="GGDEF" evidence="2">
    <location>
        <begin position="491"/>
        <end position="624"/>
    </location>
</feature>
<dbReference type="PROSITE" id="PS50887">
    <property type="entry name" value="GGDEF"/>
    <property type="match status" value="1"/>
</dbReference>
<keyword evidence="1" id="KW-1133">Transmembrane helix</keyword>
<dbReference type="Pfam" id="PF00990">
    <property type="entry name" value="GGDEF"/>
    <property type="match status" value="1"/>
</dbReference>
<organism evidence="3 4">
    <name type="scientific">Agathobaculum butyriciproducens</name>
    <dbReference type="NCBI Taxonomy" id="1628085"/>
    <lineage>
        <taxon>Bacteria</taxon>
        <taxon>Bacillati</taxon>
        <taxon>Bacillota</taxon>
        <taxon>Clostridia</taxon>
        <taxon>Eubacteriales</taxon>
        <taxon>Butyricicoccaceae</taxon>
        <taxon>Agathobaculum</taxon>
    </lineage>
</organism>
<keyword evidence="4" id="KW-1185">Reference proteome</keyword>
<dbReference type="SMART" id="SM00267">
    <property type="entry name" value="GGDEF"/>
    <property type="match status" value="1"/>
</dbReference>
<dbReference type="CDD" id="cd01949">
    <property type="entry name" value="GGDEF"/>
    <property type="match status" value="1"/>
</dbReference>
<dbReference type="Gene3D" id="3.30.450.20">
    <property type="entry name" value="PAS domain"/>
    <property type="match status" value="1"/>
</dbReference>
<dbReference type="InterPro" id="IPR000160">
    <property type="entry name" value="GGDEF_dom"/>
</dbReference>
<reference evidence="3 4" key="1">
    <citation type="submission" date="2021-10" db="EMBL/GenBank/DDBJ databases">
        <title>Anaerobic single-cell dispensing facilitates the cultivation of human gut bacteria.</title>
        <authorList>
            <person name="Afrizal A."/>
        </authorList>
    </citation>
    <scope>NUCLEOTIDE SEQUENCE [LARGE SCALE GENOMIC DNA]</scope>
    <source>
        <strain evidence="3 4">CLA-AA-H270</strain>
    </source>
</reference>
<name>A0AAW4W5I1_9FIRM</name>
<keyword evidence="3" id="KW-0548">Nucleotidyltransferase</keyword>
<dbReference type="SUPFAM" id="SSF55073">
    <property type="entry name" value="Nucleotide cyclase"/>
    <property type="match status" value="1"/>
</dbReference>
<dbReference type="Proteomes" id="UP001298753">
    <property type="component" value="Unassembled WGS sequence"/>
</dbReference>
<dbReference type="EC" id="2.7.7.65" evidence="3"/>
<dbReference type="EMBL" id="JAJEPX010000008">
    <property type="protein sequence ID" value="MCC2176355.1"/>
    <property type="molecule type" value="Genomic_DNA"/>
</dbReference>
<dbReference type="InterPro" id="IPR052163">
    <property type="entry name" value="DGC-Regulatory_Protein"/>
</dbReference>
<protein>
    <submittedName>
        <fullName evidence="3">Diguanylate cyclase</fullName>
        <ecNumber evidence="3">2.7.7.65</ecNumber>
    </submittedName>
</protein>
<evidence type="ECO:0000313" key="3">
    <source>
        <dbReference type="EMBL" id="MCC2176355.1"/>
    </source>
</evidence>
<accession>A0AAW4W5I1</accession>
<dbReference type="Gene3D" id="3.30.70.270">
    <property type="match status" value="1"/>
</dbReference>
<dbReference type="InterPro" id="IPR029787">
    <property type="entry name" value="Nucleotide_cyclase"/>
</dbReference>
<evidence type="ECO:0000259" key="2">
    <source>
        <dbReference type="PROSITE" id="PS50887"/>
    </source>
</evidence>
<feature type="transmembrane region" description="Helical" evidence="1">
    <location>
        <begin position="290"/>
        <end position="309"/>
    </location>
</feature>
<keyword evidence="1" id="KW-0472">Membrane</keyword>
<dbReference type="PANTHER" id="PTHR46663:SF2">
    <property type="entry name" value="GGDEF DOMAIN-CONTAINING PROTEIN"/>
    <property type="match status" value="1"/>
</dbReference>
<gene>
    <name evidence="3" type="ORF">LKD22_04300</name>
</gene>
<evidence type="ECO:0000313" key="4">
    <source>
        <dbReference type="Proteomes" id="UP001298753"/>
    </source>
</evidence>
<comment type="caution">
    <text evidence="3">The sequence shown here is derived from an EMBL/GenBank/DDBJ whole genome shotgun (WGS) entry which is preliminary data.</text>
</comment>
<dbReference type="InterPro" id="IPR043128">
    <property type="entry name" value="Rev_trsase/Diguanyl_cyclase"/>
</dbReference>
<evidence type="ECO:0000256" key="1">
    <source>
        <dbReference type="SAM" id="Phobius"/>
    </source>
</evidence>
<sequence length="624" mass="70688">MKKRSSIALLTALLAIVFAAGISVYSNYIGMQIYQESSNHLLESYAQISKTFTLFVQRNWVVLSQWDSLMKNMQEDADIDSIWSDAQNNKLLWHYSDFYLFNESTQYLTADGRKGSADSINGVFQEMYSKGEPIVSTYTATYGVPKIAFAMPMSRSLTLDGVTYTGIAVSYDTDVVDDLVDGSMYGGQSDCYVVRSNGDIVLELEPQTELCEGMTNLYDLSDHVDWKYGSMDDIRDCIQLGKSGSAQFTCDGVRNYLVAIPTAFSDWSLVGVIQTDEVDGAMLSVQQSTIIALGALCIFAVIIVVLALGMEDQLRLRREEEERLNLEREKMKSDRFLQSMSRIVDRYMVVNLDTGRYRYHELRSSEPLYPTSGQYSEMVEIISKRYVALTETENAKLSRLLTPDYLRSVLRKPDDNLKVEYCSRTENAYMVLTVLSVEWHADGTVAVVMQVVQDIGQKVELENMANTDSLTGLFNERYFSRILNICEAKKLPFVLYYLDLDRFKPVNDTYGHAMGDRLLKEISARLLRCIRSRDYAFRIGGDEFALIVSADMDEEQRSRMAERIQTMLSAPIVIEEKVLSVGVSCGCACYPEDGDASQVRITADSRMYAEKQHHHADDRTEEQS</sequence>
<keyword evidence="3" id="KW-0808">Transferase</keyword>
<dbReference type="RefSeq" id="WP_227600330.1">
    <property type="nucleotide sequence ID" value="NZ_JAJEPX010000008.1"/>
</dbReference>
<dbReference type="GeneID" id="98660428"/>